<keyword evidence="2" id="KW-1185">Reference proteome</keyword>
<sequence>SGSQTQSEIEAVKNRLTAASNKRQRFENDLFDILPPTTAEVVDLSSDDEDIVVVGEKKAEPEDLPPARVIDFLMEERERIRASRLKPSQV</sequence>
<reference evidence="1 2" key="1">
    <citation type="submission" date="2018-11" db="EMBL/GenBank/DDBJ databases">
        <authorList>
            <consortium name="Pathogen Informatics"/>
        </authorList>
    </citation>
    <scope>NUCLEOTIDE SEQUENCE [LARGE SCALE GENOMIC DNA]</scope>
</reference>
<dbReference type="AlphaFoldDB" id="A0A3P6RVS1"/>
<protein>
    <submittedName>
        <fullName evidence="1">Uncharacterized protein</fullName>
    </submittedName>
</protein>
<evidence type="ECO:0000313" key="2">
    <source>
        <dbReference type="Proteomes" id="UP000271889"/>
    </source>
</evidence>
<dbReference type="EMBL" id="UYRV01018139">
    <property type="protein sequence ID" value="VDK64289.1"/>
    <property type="molecule type" value="Genomic_DNA"/>
</dbReference>
<proteinExistence type="predicted"/>
<name>A0A3P6RVS1_CYLGO</name>
<evidence type="ECO:0000313" key="1">
    <source>
        <dbReference type="EMBL" id="VDK64289.1"/>
    </source>
</evidence>
<dbReference type="Proteomes" id="UP000271889">
    <property type="component" value="Unassembled WGS sequence"/>
</dbReference>
<organism evidence="1 2">
    <name type="scientific">Cylicostephanus goldi</name>
    <name type="common">Nematode worm</name>
    <dbReference type="NCBI Taxonomy" id="71465"/>
    <lineage>
        <taxon>Eukaryota</taxon>
        <taxon>Metazoa</taxon>
        <taxon>Ecdysozoa</taxon>
        <taxon>Nematoda</taxon>
        <taxon>Chromadorea</taxon>
        <taxon>Rhabditida</taxon>
        <taxon>Rhabditina</taxon>
        <taxon>Rhabditomorpha</taxon>
        <taxon>Strongyloidea</taxon>
        <taxon>Strongylidae</taxon>
        <taxon>Cylicostephanus</taxon>
    </lineage>
</organism>
<accession>A0A3P6RVS1</accession>
<feature type="non-terminal residue" evidence="1">
    <location>
        <position position="1"/>
    </location>
</feature>
<gene>
    <name evidence="1" type="ORF">CGOC_LOCUS5843</name>
</gene>
<dbReference type="OrthoDB" id="31113at2759"/>